<dbReference type="EMBL" id="MSZX01000001">
    <property type="protein sequence ID" value="OPA81532.1"/>
    <property type="molecule type" value="Genomic_DNA"/>
</dbReference>
<evidence type="ECO:0000313" key="2">
    <source>
        <dbReference type="EMBL" id="OPA81532.1"/>
    </source>
</evidence>
<reference evidence="2 3" key="1">
    <citation type="submission" date="2017-01" db="EMBL/GenBank/DDBJ databases">
        <title>Genome analysis of Paenibacillus selenitrireducens ES3-24.</title>
        <authorList>
            <person name="Xu D."/>
            <person name="Yao R."/>
            <person name="Zheng S."/>
        </authorList>
    </citation>
    <scope>NUCLEOTIDE SEQUENCE [LARGE SCALE GENOMIC DNA]</scope>
    <source>
        <strain evidence="2 3">ES3-24</strain>
    </source>
</reference>
<feature type="transmembrane region" description="Helical" evidence="1">
    <location>
        <begin position="28"/>
        <end position="47"/>
    </location>
</feature>
<accession>A0A1T2XNY5</accession>
<protein>
    <recommendedName>
        <fullName evidence="4">DUF2752 domain-containing protein</fullName>
    </recommendedName>
</protein>
<evidence type="ECO:0000256" key="1">
    <source>
        <dbReference type="SAM" id="Phobius"/>
    </source>
</evidence>
<organism evidence="2 3">
    <name type="scientific">Paenibacillus selenitireducens</name>
    <dbReference type="NCBI Taxonomy" id="1324314"/>
    <lineage>
        <taxon>Bacteria</taxon>
        <taxon>Bacillati</taxon>
        <taxon>Bacillota</taxon>
        <taxon>Bacilli</taxon>
        <taxon>Bacillales</taxon>
        <taxon>Paenibacillaceae</taxon>
        <taxon>Paenibacillus</taxon>
    </lineage>
</organism>
<dbReference type="InterPro" id="IPR021215">
    <property type="entry name" value="DUF2752"/>
</dbReference>
<dbReference type="STRING" id="1324314.BVG16_02445"/>
<keyword evidence="3" id="KW-1185">Reference proteome</keyword>
<evidence type="ECO:0008006" key="4">
    <source>
        <dbReference type="Google" id="ProtNLM"/>
    </source>
</evidence>
<dbReference type="Pfam" id="PF10825">
    <property type="entry name" value="DUF2752"/>
    <property type="match status" value="1"/>
</dbReference>
<dbReference type="AlphaFoldDB" id="A0A1T2XNY5"/>
<proteinExistence type="predicted"/>
<sequence length="101" mass="11886">MRVFGVPSPACGMTRAYMSLMQGDIRGAFQFHPLFWMPPLICLLAWFRRLSDRVVYICLFLLLSVWVIRFVTMFPHQIEPMVYNPHAVVPTILREIVRFLN</sequence>
<dbReference type="Proteomes" id="UP000190188">
    <property type="component" value="Unassembled WGS sequence"/>
</dbReference>
<feature type="transmembrane region" description="Helical" evidence="1">
    <location>
        <begin position="54"/>
        <end position="74"/>
    </location>
</feature>
<keyword evidence="1" id="KW-0472">Membrane</keyword>
<keyword evidence="1" id="KW-1133">Transmembrane helix</keyword>
<comment type="caution">
    <text evidence="2">The sequence shown here is derived from an EMBL/GenBank/DDBJ whole genome shotgun (WGS) entry which is preliminary data.</text>
</comment>
<evidence type="ECO:0000313" key="3">
    <source>
        <dbReference type="Proteomes" id="UP000190188"/>
    </source>
</evidence>
<keyword evidence="1" id="KW-0812">Transmembrane</keyword>
<gene>
    <name evidence="2" type="ORF">BVG16_02445</name>
</gene>
<name>A0A1T2XNY5_9BACL</name>